<dbReference type="SUPFAM" id="SSF117892">
    <property type="entry name" value="Band 7/SPFH domain"/>
    <property type="match status" value="1"/>
</dbReference>
<dbReference type="InterPro" id="IPR001107">
    <property type="entry name" value="Band_7"/>
</dbReference>
<dbReference type="PRINTS" id="PR00721">
    <property type="entry name" value="STOMATIN"/>
</dbReference>
<dbReference type="GO" id="GO:0005886">
    <property type="term" value="C:plasma membrane"/>
    <property type="evidence" value="ECO:0007669"/>
    <property type="project" value="InterPro"/>
</dbReference>
<dbReference type="Gene3D" id="6.10.250.2090">
    <property type="match status" value="1"/>
</dbReference>
<name>X1AUK7_9ZZZZ</name>
<evidence type="ECO:0000256" key="1">
    <source>
        <dbReference type="ARBA" id="ARBA00008164"/>
    </source>
</evidence>
<gene>
    <name evidence="4" type="ORF">S01H4_02310</name>
</gene>
<dbReference type="Gene3D" id="3.30.479.30">
    <property type="entry name" value="Band 7 domain"/>
    <property type="match status" value="1"/>
</dbReference>
<keyword evidence="2" id="KW-0812">Transmembrane</keyword>
<dbReference type="InterPro" id="IPR043202">
    <property type="entry name" value="Band-7_stomatin-like"/>
</dbReference>
<evidence type="ECO:0000259" key="3">
    <source>
        <dbReference type="SMART" id="SM00244"/>
    </source>
</evidence>
<evidence type="ECO:0000313" key="4">
    <source>
        <dbReference type="EMBL" id="GAG72947.1"/>
    </source>
</evidence>
<accession>X1AUK7</accession>
<dbReference type="InterPro" id="IPR036013">
    <property type="entry name" value="Band_7/SPFH_dom_sf"/>
</dbReference>
<keyword evidence="2" id="KW-0472">Membrane</keyword>
<dbReference type="EMBL" id="BART01000493">
    <property type="protein sequence ID" value="GAG72947.1"/>
    <property type="molecule type" value="Genomic_DNA"/>
</dbReference>
<evidence type="ECO:0000256" key="2">
    <source>
        <dbReference type="SAM" id="Phobius"/>
    </source>
</evidence>
<dbReference type="SMART" id="SM00244">
    <property type="entry name" value="PHB"/>
    <property type="match status" value="1"/>
</dbReference>
<reference evidence="4" key="1">
    <citation type="journal article" date="2014" name="Front. Microbiol.">
        <title>High frequency of phylogenetically diverse reductive dehalogenase-homologous genes in deep subseafloor sedimentary metagenomes.</title>
        <authorList>
            <person name="Kawai M."/>
            <person name="Futagami T."/>
            <person name="Toyoda A."/>
            <person name="Takaki Y."/>
            <person name="Nishi S."/>
            <person name="Hori S."/>
            <person name="Arai W."/>
            <person name="Tsubouchi T."/>
            <person name="Morono Y."/>
            <person name="Uchiyama I."/>
            <person name="Ito T."/>
            <person name="Fujiyama A."/>
            <person name="Inagaki F."/>
            <person name="Takami H."/>
        </authorList>
    </citation>
    <scope>NUCLEOTIDE SEQUENCE</scope>
    <source>
        <strain evidence="4">Expedition CK06-06</strain>
    </source>
</reference>
<dbReference type="PANTHER" id="PTHR10264">
    <property type="entry name" value="BAND 7 PROTEIN-RELATED"/>
    <property type="match status" value="1"/>
</dbReference>
<comment type="caution">
    <text evidence="4">The sequence shown here is derived from an EMBL/GenBank/DDBJ whole genome shotgun (WGS) entry which is preliminary data.</text>
</comment>
<comment type="similarity">
    <text evidence="1">Belongs to the band 7/mec-2 family.</text>
</comment>
<feature type="domain" description="Band 7" evidence="3">
    <location>
        <begin position="28"/>
        <end position="185"/>
    </location>
</feature>
<dbReference type="AlphaFoldDB" id="X1AUK7"/>
<protein>
    <recommendedName>
        <fullName evidence="3">Band 7 domain-containing protein</fullName>
    </recommendedName>
</protein>
<dbReference type="InterPro" id="IPR001972">
    <property type="entry name" value="Stomatin_HflK_fam"/>
</dbReference>
<dbReference type="Pfam" id="PF01145">
    <property type="entry name" value="Band_7"/>
    <property type="match status" value="1"/>
</dbReference>
<dbReference type="FunFam" id="3.30.479.30:FF:000004">
    <property type="entry name" value="Putative membrane protease family, stomatin"/>
    <property type="match status" value="1"/>
</dbReference>
<keyword evidence="2" id="KW-1133">Transmembrane helix</keyword>
<organism evidence="4">
    <name type="scientific">marine sediment metagenome</name>
    <dbReference type="NCBI Taxonomy" id="412755"/>
    <lineage>
        <taxon>unclassified sequences</taxon>
        <taxon>metagenomes</taxon>
        <taxon>ecological metagenomes</taxon>
    </lineage>
</organism>
<dbReference type="CDD" id="cd08826">
    <property type="entry name" value="SPFH_eoslipins_u1"/>
    <property type="match status" value="1"/>
</dbReference>
<feature type="transmembrane region" description="Helical" evidence="2">
    <location>
        <begin position="6"/>
        <end position="28"/>
    </location>
</feature>
<proteinExistence type="inferred from homology"/>
<dbReference type="GO" id="GO:0098552">
    <property type="term" value="C:side of membrane"/>
    <property type="evidence" value="ECO:0007669"/>
    <property type="project" value="UniProtKB-ARBA"/>
</dbReference>
<dbReference type="PANTHER" id="PTHR10264:SF19">
    <property type="entry name" value="AT06885P-RELATED"/>
    <property type="match status" value="1"/>
</dbReference>
<sequence length="267" mass="29657">MNVIGRIIAILFGGFVPIIILLGIIILASLKQINQYERGVKFTMGRFTTIVEPGWRIVWPIFQSMKKVDIRTKAVEVPDQEAMTKDNIQTTISAVVYYKVVDASKSILEVENFFWAVSQLAQTSMRNVIGEVILDDLLTQRNVVAERIKNLVDESTEEWGIDIISVELKDIKVPESMIRTMAKQAEAEREKKATIIASEGEVIAAVNLAKAARTMAEVPGALHLRTLNSINDISSDQSNTIIFAVPLEVLRAVEGLGKKFLGSKKSE</sequence>